<protein>
    <recommendedName>
        <fullName evidence="2">Transglutaminase-like domain-containing protein</fullName>
    </recommendedName>
</protein>
<dbReference type="EMBL" id="BART01014463">
    <property type="protein sequence ID" value="GAG88646.1"/>
    <property type="molecule type" value="Genomic_DNA"/>
</dbReference>
<gene>
    <name evidence="1" type="ORF">S01H4_28834</name>
</gene>
<accession>X1CWR5</accession>
<reference evidence="1" key="1">
    <citation type="journal article" date="2014" name="Front. Microbiol.">
        <title>High frequency of phylogenetically diverse reductive dehalogenase-homologous genes in deep subseafloor sedimentary metagenomes.</title>
        <authorList>
            <person name="Kawai M."/>
            <person name="Futagami T."/>
            <person name="Toyoda A."/>
            <person name="Takaki Y."/>
            <person name="Nishi S."/>
            <person name="Hori S."/>
            <person name="Arai W."/>
            <person name="Tsubouchi T."/>
            <person name="Morono Y."/>
            <person name="Uchiyama I."/>
            <person name="Ito T."/>
            <person name="Fujiyama A."/>
            <person name="Inagaki F."/>
            <person name="Takami H."/>
        </authorList>
    </citation>
    <scope>NUCLEOTIDE SEQUENCE</scope>
    <source>
        <strain evidence="1">Expedition CK06-06</strain>
    </source>
</reference>
<evidence type="ECO:0000313" key="1">
    <source>
        <dbReference type="EMBL" id="GAG88646.1"/>
    </source>
</evidence>
<sequence>MARISRDTLMALEMVKTVDGKRFYVWTAEEGDYWDLPDEVYEKGKVDCDGFARLTSDGLGRFAKYPDVWWMEYYGYYRRYVYNPET</sequence>
<dbReference type="AlphaFoldDB" id="X1CWR5"/>
<proteinExistence type="predicted"/>
<feature type="non-terminal residue" evidence="1">
    <location>
        <position position="86"/>
    </location>
</feature>
<evidence type="ECO:0008006" key="2">
    <source>
        <dbReference type="Google" id="ProtNLM"/>
    </source>
</evidence>
<name>X1CWR5_9ZZZZ</name>
<organism evidence="1">
    <name type="scientific">marine sediment metagenome</name>
    <dbReference type="NCBI Taxonomy" id="412755"/>
    <lineage>
        <taxon>unclassified sequences</taxon>
        <taxon>metagenomes</taxon>
        <taxon>ecological metagenomes</taxon>
    </lineage>
</organism>
<comment type="caution">
    <text evidence="1">The sequence shown here is derived from an EMBL/GenBank/DDBJ whole genome shotgun (WGS) entry which is preliminary data.</text>
</comment>